<keyword evidence="2" id="KW-1185">Reference proteome</keyword>
<accession>A0ACB9P8H7</accession>
<name>A0ACB9P8H7_BAUVA</name>
<sequence length="391" mass="44566">MSSATRDQGIVRRLASFPRSIMGEFSRAFDDGMSFMGRGRRRNQQVPSSFQVPILPQSPEHRPVLPDEWAFLESFEQQYSTTHPFFYACRFMEALKLAEQDKKFMFMYLHSPEQPFTHIFCSQTLCSELVTQFLDVNFVCWGALADRGEGLRMVATLRPSTFPCCAIIAPAPGDTITVLQQIEGPVSPAELVAILQRTMEEQGVAFGIAQPKHEENIRARRQQEEKIRADRQLREEQDAAYLAALQMDKEKERLKNLHSREKVQAPAETSATRNYEKLRNNSVSKQPSKVNELTSTTKENQFKGIATRGGESQPTQILIRFPNGERREQSFLCTDKIQSIFTYIDSLGLQGIGNYRLVSNFPRRVYGVDQMRMTLKDAGLHPKASLFLEPV</sequence>
<gene>
    <name evidence="1" type="ORF">L6164_011041</name>
</gene>
<comment type="caution">
    <text evidence="1">The sequence shown here is derived from an EMBL/GenBank/DDBJ whole genome shotgun (WGS) entry which is preliminary data.</text>
</comment>
<organism evidence="1 2">
    <name type="scientific">Bauhinia variegata</name>
    <name type="common">Purple orchid tree</name>
    <name type="synonym">Phanera variegata</name>
    <dbReference type="NCBI Taxonomy" id="167791"/>
    <lineage>
        <taxon>Eukaryota</taxon>
        <taxon>Viridiplantae</taxon>
        <taxon>Streptophyta</taxon>
        <taxon>Embryophyta</taxon>
        <taxon>Tracheophyta</taxon>
        <taxon>Spermatophyta</taxon>
        <taxon>Magnoliopsida</taxon>
        <taxon>eudicotyledons</taxon>
        <taxon>Gunneridae</taxon>
        <taxon>Pentapetalae</taxon>
        <taxon>rosids</taxon>
        <taxon>fabids</taxon>
        <taxon>Fabales</taxon>
        <taxon>Fabaceae</taxon>
        <taxon>Cercidoideae</taxon>
        <taxon>Cercideae</taxon>
        <taxon>Bauhiniinae</taxon>
        <taxon>Bauhinia</taxon>
    </lineage>
</organism>
<evidence type="ECO:0000313" key="2">
    <source>
        <dbReference type="Proteomes" id="UP000828941"/>
    </source>
</evidence>
<reference evidence="1 2" key="1">
    <citation type="journal article" date="2022" name="DNA Res.">
        <title>Chromosomal-level genome assembly of the orchid tree Bauhinia variegata (Leguminosae; Cercidoideae) supports the allotetraploid origin hypothesis of Bauhinia.</title>
        <authorList>
            <person name="Zhong Y."/>
            <person name="Chen Y."/>
            <person name="Zheng D."/>
            <person name="Pang J."/>
            <person name="Liu Y."/>
            <person name="Luo S."/>
            <person name="Meng S."/>
            <person name="Qian L."/>
            <person name="Wei D."/>
            <person name="Dai S."/>
            <person name="Zhou R."/>
        </authorList>
    </citation>
    <scope>NUCLEOTIDE SEQUENCE [LARGE SCALE GENOMIC DNA]</scope>
    <source>
        <strain evidence="1">BV-YZ2020</strain>
    </source>
</reference>
<proteinExistence type="predicted"/>
<evidence type="ECO:0000313" key="1">
    <source>
        <dbReference type="EMBL" id="KAI4343726.1"/>
    </source>
</evidence>
<dbReference type="EMBL" id="CM039430">
    <property type="protein sequence ID" value="KAI4343726.1"/>
    <property type="molecule type" value="Genomic_DNA"/>
</dbReference>
<protein>
    <submittedName>
        <fullName evidence="1">Uncharacterized protein</fullName>
    </submittedName>
</protein>
<dbReference type="Proteomes" id="UP000828941">
    <property type="component" value="Chromosome 5"/>
</dbReference>